<proteinExistence type="predicted"/>
<dbReference type="PANTHER" id="PTHR23131:SF4">
    <property type="entry name" value="METALLO-BETA-LACTAMASE SUPERFAMILY POTEIN"/>
    <property type="match status" value="1"/>
</dbReference>
<sequence>MINTFQNGETVTIEKIVFNGYRIGIPIPFPIKYVYCYLFKQQDGYVLIDVGYNNNRGKTAWEDAFRELHMEPGEIKTIYLTHFHPDHAGLAGWMHQLTGAPIFMHEIDAKMMEHVWGENSSQARNIKKMVIEHGTPQELAGEIEKQMDVLVHHVQPLPAIHTITYQVVFANREWKVIHTPGHSTGHICFFQEEERVLISGDHILEKITPNISVWPGASQTPLHDYINSLHRVADLQAKIAFTAHRRPIGNVNERIKELLQHHEERLESILALAQNRTAFEVAGDLFAHKELTPHQWRFAIAETIAHLDYLSIENRAEKIMGFPIKYEKSNE</sequence>
<dbReference type="PANTHER" id="PTHR23131">
    <property type="entry name" value="ENDORIBONUCLEASE LACTB2"/>
    <property type="match status" value="1"/>
</dbReference>
<dbReference type="AlphaFoldDB" id="A0AA90TUK2"/>
<accession>A0AA90TUK2</accession>
<dbReference type="InterPro" id="IPR001279">
    <property type="entry name" value="Metallo-B-lactamas"/>
</dbReference>
<name>A0AA90TUK2_9BACI</name>
<dbReference type="CDD" id="cd07725">
    <property type="entry name" value="TTHA1429-like_MBL-fold"/>
    <property type="match status" value="1"/>
</dbReference>
<dbReference type="RefSeq" id="WP_308913992.1">
    <property type="nucleotide sequence ID" value="NZ_JAVGVR010000001.1"/>
</dbReference>
<dbReference type="Pfam" id="PF21221">
    <property type="entry name" value="B_lactamase-like_C"/>
    <property type="match status" value="1"/>
</dbReference>
<dbReference type="SUPFAM" id="SSF56281">
    <property type="entry name" value="Metallo-hydrolase/oxidoreductase"/>
    <property type="match status" value="1"/>
</dbReference>
<dbReference type="InterPro" id="IPR048933">
    <property type="entry name" value="B_lactamase-like_C"/>
</dbReference>
<dbReference type="SMART" id="SM00849">
    <property type="entry name" value="Lactamase_B"/>
    <property type="match status" value="1"/>
</dbReference>
<dbReference type="InterPro" id="IPR036388">
    <property type="entry name" value="WH-like_DNA-bd_sf"/>
</dbReference>
<comment type="caution">
    <text evidence="2">The sequence shown here is derived from an EMBL/GenBank/DDBJ whole genome shotgun (WGS) entry which is preliminary data.</text>
</comment>
<gene>
    <name evidence="2" type="ORF">RCG21_28230</name>
</gene>
<evidence type="ECO:0000313" key="3">
    <source>
        <dbReference type="Proteomes" id="UP001178888"/>
    </source>
</evidence>
<dbReference type="EMBL" id="JAVGVR010000001">
    <property type="protein sequence ID" value="MDQ6600164.1"/>
    <property type="molecule type" value="Genomic_DNA"/>
</dbReference>
<reference evidence="2" key="1">
    <citation type="submission" date="2023-08" db="EMBL/GenBank/DDBJ databases">
        <title>Nitrogen cycling bacteria in agricultural field soils.</title>
        <authorList>
            <person name="Jang J."/>
        </authorList>
    </citation>
    <scope>NUCLEOTIDE SEQUENCE</scope>
    <source>
        <strain evidence="2">PS3-36</strain>
    </source>
</reference>
<dbReference type="Gene3D" id="3.60.15.10">
    <property type="entry name" value="Ribonuclease Z/Hydroxyacylglutathione hydrolase-like"/>
    <property type="match status" value="1"/>
</dbReference>
<dbReference type="Proteomes" id="UP001178888">
    <property type="component" value="Unassembled WGS sequence"/>
</dbReference>
<evidence type="ECO:0000259" key="1">
    <source>
        <dbReference type="SMART" id="SM00849"/>
    </source>
</evidence>
<dbReference type="InterPro" id="IPR050662">
    <property type="entry name" value="Sec-metab_biosynth-thioest"/>
</dbReference>
<evidence type="ECO:0000313" key="2">
    <source>
        <dbReference type="EMBL" id="MDQ6600164.1"/>
    </source>
</evidence>
<feature type="domain" description="Metallo-beta-lactamase" evidence="1">
    <location>
        <begin position="33"/>
        <end position="244"/>
    </location>
</feature>
<protein>
    <submittedName>
        <fullName evidence="2">MBL fold metallo-hydrolase</fullName>
    </submittedName>
</protein>
<organism evidence="2 3">
    <name type="scientific">Bacillus salipaludis</name>
    <dbReference type="NCBI Taxonomy" id="2547811"/>
    <lineage>
        <taxon>Bacteria</taxon>
        <taxon>Bacillati</taxon>
        <taxon>Bacillota</taxon>
        <taxon>Bacilli</taxon>
        <taxon>Bacillales</taxon>
        <taxon>Bacillaceae</taxon>
        <taxon>Bacillus</taxon>
    </lineage>
</organism>
<keyword evidence="3" id="KW-1185">Reference proteome</keyword>
<dbReference type="Gene3D" id="1.10.10.10">
    <property type="entry name" value="Winged helix-like DNA-binding domain superfamily/Winged helix DNA-binding domain"/>
    <property type="match status" value="1"/>
</dbReference>
<dbReference type="Pfam" id="PF00753">
    <property type="entry name" value="Lactamase_B"/>
    <property type="match status" value="1"/>
</dbReference>
<dbReference type="InterPro" id="IPR036866">
    <property type="entry name" value="RibonucZ/Hydroxyglut_hydro"/>
</dbReference>